<dbReference type="PANTHER" id="PTHR33495">
    <property type="entry name" value="ANTI-SIGMA FACTOR ANTAGONIST TM_1081-RELATED-RELATED"/>
    <property type="match status" value="1"/>
</dbReference>
<name>A0ABP7M933_9GAMM</name>
<accession>A0ABP7M933</accession>
<keyword evidence="5" id="KW-1185">Reference proteome</keyword>
<dbReference type="Gene3D" id="3.30.750.24">
    <property type="entry name" value="STAS domain"/>
    <property type="match status" value="1"/>
</dbReference>
<dbReference type="InterPro" id="IPR003658">
    <property type="entry name" value="Anti-sigma_ant"/>
</dbReference>
<dbReference type="InterPro" id="IPR036513">
    <property type="entry name" value="STAS_dom_sf"/>
</dbReference>
<feature type="domain" description="STAS" evidence="3">
    <location>
        <begin position="20"/>
        <end position="117"/>
    </location>
</feature>
<gene>
    <name evidence="4" type="ORF">GCM10022277_10240</name>
</gene>
<dbReference type="InterPro" id="IPR002645">
    <property type="entry name" value="STAS_dom"/>
</dbReference>
<comment type="caution">
    <text evidence="4">The sequence shown here is derived from an EMBL/GenBank/DDBJ whole genome shotgun (WGS) entry which is preliminary data.</text>
</comment>
<comment type="similarity">
    <text evidence="1 2">Belongs to the anti-sigma-factor antagonist family.</text>
</comment>
<organism evidence="4 5">
    <name type="scientific">Litoribacillus peritrichatus</name>
    <dbReference type="NCBI Taxonomy" id="718191"/>
    <lineage>
        <taxon>Bacteria</taxon>
        <taxon>Pseudomonadati</taxon>
        <taxon>Pseudomonadota</taxon>
        <taxon>Gammaproteobacteria</taxon>
        <taxon>Oceanospirillales</taxon>
        <taxon>Oceanospirillaceae</taxon>
        <taxon>Litoribacillus</taxon>
    </lineage>
</organism>
<evidence type="ECO:0000256" key="1">
    <source>
        <dbReference type="ARBA" id="ARBA00009013"/>
    </source>
</evidence>
<reference evidence="5" key="1">
    <citation type="journal article" date="2019" name="Int. J. Syst. Evol. Microbiol.">
        <title>The Global Catalogue of Microorganisms (GCM) 10K type strain sequencing project: providing services to taxonomists for standard genome sequencing and annotation.</title>
        <authorList>
            <consortium name="The Broad Institute Genomics Platform"/>
            <consortium name="The Broad Institute Genome Sequencing Center for Infectious Disease"/>
            <person name="Wu L."/>
            <person name="Ma J."/>
        </authorList>
    </citation>
    <scope>NUCLEOTIDE SEQUENCE [LARGE SCALE GENOMIC DNA]</scope>
    <source>
        <strain evidence="5">JCM 17551</strain>
    </source>
</reference>
<dbReference type="PROSITE" id="PS50801">
    <property type="entry name" value="STAS"/>
    <property type="match status" value="1"/>
</dbReference>
<evidence type="ECO:0000313" key="5">
    <source>
        <dbReference type="Proteomes" id="UP001501565"/>
    </source>
</evidence>
<evidence type="ECO:0000313" key="4">
    <source>
        <dbReference type="EMBL" id="GAA3917248.1"/>
    </source>
</evidence>
<dbReference type="Proteomes" id="UP001501565">
    <property type="component" value="Unassembled WGS sequence"/>
</dbReference>
<dbReference type="EMBL" id="BAABBN010000004">
    <property type="protein sequence ID" value="GAA3917248.1"/>
    <property type="molecule type" value="Genomic_DNA"/>
</dbReference>
<evidence type="ECO:0000256" key="2">
    <source>
        <dbReference type="RuleBase" id="RU003749"/>
    </source>
</evidence>
<protein>
    <recommendedName>
        <fullName evidence="2">Anti-sigma factor antagonist</fullName>
    </recommendedName>
</protein>
<dbReference type="PANTHER" id="PTHR33495:SF2">
    <property type="entry name" value="ANTI-SIGMA FACTOR ANTAGONIST TM_1081-RELATED"/>
    <property type="match status" value="1"/>
</dbReference>
<sequence>MALDIQVVDGQSSKVKRVILAGSLDSDTAPELEALVSELVASDLDLLIFDMKPLEFISSAGLRVVFMATKQMKAKGGRLAVANRQVQITKVFEIVKALPDLTIFRDDAEMDDYLAAMQEKFRSGQD</sequence>
<dbReference type="CDD" id="cd07043">
    <property type="entry name" value="STAS_anti-anti-sigma_factors"/>
    <property type="match status" value="1"/>
</dbReference>
<dbReference type="Pfam" id="PF01740">
    <property type="entry name" value="STAS"/>
    <property type="match status" value="1"/>
</dbReference>
<proteinExistence type="inferred from homology"/>
<dbReference type="NCBIfam" id="TIGR00377">
    <property type="entry name" value="ant_ant_sig"/>
    <property type="match status" value="1"/>
</dbReference>
<dbReference type="RefSeq" id="WP_344796146.1">
    <property type="nucleotide sequence ID" value="NZ_BAABBN010000004.1"/>
</dbReference>
<dbReference type="SUPFAM" id="SSF52091">
    <property type="entry name" value="SpoIIaa-like"/>
    <property type="match status" value="1"/>
</dbReference>
<evidence type="ECO:0000259" key="3">
    <source>
        <dbReference type="PROSITE" id="PS50801"/>
    </source>
</evidence>